<dbReference type="InterPro" id="IPR020568">
    <property type="entry name" value="Ribosomal_Su5_D2-typ_SF"/>
</dbReference>
<organism evidence="1 2">
    <name type="scientific">Flagellimonas chongwuensis</name>
    <dbReference type="NCBI Taxonomy" id="2697365"/>
    <lineage>
        <taxon>Bacteria</taxon>
        <taxon>Pseudomonadati</taxon>
        <taxon>Bacteroidota</taxon>
        <taxon>Flavobacteriia</taxon>
        <taxon>Flavobacteriales</taxon>
        <taxon>Flavobacteriaceae</taxon>
        <taxon>Flagellimonas</taxon>
    </lineage>
</organism>
<evidence type="ECO:0000313" key="2">
    <source>
        <dbReference type="Proteomes" id="UP000558089"/>
    </source>
</evidence>
<name>A0A850N8C6_9FLAO</name>
<dbReference type="EMBL" id="WYET01000001">
    <property type="protein sequence ID" value="NVN17501.1"/>
    <property type="molecule type" value="Genomic_DNA"/>
</dbReference>
<accession>A0A850N8C6</accession>
<dbReference type="GO" id="GO:0016301">
    <property type="term" value="F:kinase activity"/>
    <property type="evidence" value="ECO:0007669"/>
    <property type="project" value="UniProtKB-KW"/>
</dbReference>
<dbReference type="InterPro" id="IPR014721">
    <property type="entry name" value="Ribsml_uS5_D2-typ_fold_subgr"/>
</dbReference>
<protein>
    <submittedName>
        <fullName evidence="1">GHMP kinase</fullName>
    </submittedName>
</protein>
<dbReference type="RefSeq" id="WP_108246953.1">
    <property type="nucleotide sequence ID" value="NZ_WYET01000001.1"/>
</dbReference>
<dbReference type="SUPFAM" id="SSF54211">
    <property type="entry name" value="Ribosomal protein S5 domain 2-like"/>
    <property type="match status" value="1"/>
</dbReference>
<evidence type="ECO:0000313" key="1">
    <source>
        <dbReference type="EMBL" id="NVN17501.1"/>
    </source>
</evidence>
<dbReference type="Gene3D" id="3.30.230.10">
    <property type="match status" value="1"/>
</dbReference>
<dbReference type="AlphaFoldDB" id="A0A850N8C6"/>
<reference evidence="1 2" key="1">
    <citation type="submission" date="2020-01" db="EMBL/GenBank/DDBJ databases">
        <title>Draft Genome Analysis of Muricauda sp. HICW Isolated from coastal seawater of PR China.</title>
        <authorList>
            <person name="Chen M.-X."/>
        </authorList>
    </citation>
    <scope>NUCLEOTIDE SEQUENCE [LARGE SCALE GENOMIC DNA]</scope>
    <source>
        <strain evidence="1 2">HICW</strain>
    </source>
</reference>
<dbReference type="Proteomes" id="UP000558089">
    <property type="component" value="Unassembled WGS sequence"/>
</dbReference>
<proteinExistence type="predicted"/>
<comment type="caution">
    <text evidence="1">The sequence shown here is derived from an EMBL/GenBank/DDBJ whole genome shotgun (WGS) entry which is preliminary data.</text>
</comment>
<keyword evidence="1" id="KW-0808">Transferase</keyword>
<sequence length="302" mass="33685">MKKEFYSNGKLLVSGEYAILDGALGLAIPVSYGQSLNVTPTTTGLLEWNSLDESNDTWFSATFNLANLNVVSSSDSAMAKTLKDLLLEANAQNPLLLTDSEGFLVETQLTFPRSWGLGTSSTLINNLAQWARVDAFQLLWKAFGGSGYDIACAQSNSPLTYQLKNGSPQVEEIHFDPMFKDSLYFIHLNQKQSSKEAIANYREQQFDKPQLVKEVSDITKKMIHAITLSEFETLMEEHETLLSKVLKIQPVKQRLFPDYFGAIKSLGAWGGDFVLATGDDKTRSYFKSKGFETVIPYSKMLL</sequence>
<gene>
    <name evidence="1" type="ORF">GUA46_04035</name>
</gene>
<dbReference type="InterPro" id="IPR036554">
    <property type="entry name" value="GHMP_kinase_C_sf"/>
</dbReference>
<dbReference type="NCBIfam" id="NF040656">
    <property type="entry name" value="GHMP_GYDIA"/>
    <property type="match status" value="1"/>
</dbReference>
<keyword evidence="2" id="KW-1185">Reference proteome</keyword>
<dbReference type="InterPro" id="IPR047765">
    <property type="entry name" value="GHMP_GYDIA-like"/>
</dbReference>
<keyword evidence="1" id="KW-0418">Kinase</keyword>
<dbReference type="Gene3D" id="3.30.70.890">
    <property type="entry name" value="GHMP kinase, C-terminal domain"/>
    <property type="match status" value="1"/>
</dbReference>